<evidence type="ECO:0000313" key="2">
    <source>
        <dbReference type="Proteomes" id="UP001054945"/>
    </source>
</evidence>
<comment type="caution">
    <text evidence="1">The sequence shown here is derived from an EMBL/GenBank/DDBJ whole genome shotgun (WGS) entry which is preliminary data.</text>
</comment>
<gene>
    <name evidence="1" type="ORF">CEXT_476791</name>
</gene>
<evidence type="ECO:0000313" key="1">
    <source>
        <dbReference type="EMBL" id="GIY70044.1"/>
    </source>
</evidence>
<protein>
    <submittedName>
        <fullName evidence="1">Uncharacterized protein</fullName>
    </submittedName>
</protein>
<accession>A0AAV4VJA3</accession>
<dbReference type="Proteomes" id="UP001054945">
    <property type="component" value="Unassembled WGS sequence"/>
</dbReference>
<sequence>MGGNSIRFGGFLLGNRWIVYLPLGSLRDVEQTTQRSSLKSWDVFSHLGQIVLEVGVEGQKMEGWRLCTLKGVLLPSFWVVLVCHSIRKQIFLLPVYGSQTICLIQ</sequence>
<keyword evidence="2" id="KW-1185">Reference proteome</keyword>
<reference evidence="1 2" key="1">
    <citation type="submission" date="2021-06" db="EMBL/GenBank/DDBJ databases">
        <title>Caerostris extrusa draft genome.</title>
        <authorList>
            <person name="Kono N."/>
            <person name="Arakawa K."/>
        </authorList>
    </citation>
    <scope>NUCLEOTIDE SEQUENCE [LARGE SCALE GENOMIC DNA]</scope>
</reference>
<dbReference type="EMBL" id="BPLR01014618">
    <property type="protein sequence ID" value="GIY70044.1"/>
    <property type="molecule type" value="Genomic_DNA"/>
</dbReference>
<name>A0AAV4VJA3_CAEEX</name>
<organism evidence="1 2">
    <name type="scientific">Caerostris extrusa</name>
    <name type="common">Bark spider</name>
    <name type="synonym">Caerostris bankana</name>
    <dbReference type="NCBI Taxonomy" id="172846"/>
    <lineage>
        <taxon>Eukaryota</taxon>
        <taxon>Metazoa</taxon>
        <taxon>Ecdysozoa</taxon>
        <taxon>Arthropoda</taxon>
        <taxon>Chelicerata</taxon>
        <taxon>Arachnida</taxon>
        <taxon>Araneae</taxon>
        <taxon>Araneomorphae</taxon>
        <taxon>Entelegynae</taxon>
        <taxon>Araneoidea</taxon>
        <taxon>Araneidae</taxon>
        <taxon>Caerostris</taxon>
    </lineage>
</organism>
<proteinExistence type="predicted"/>
<dbReference type="AlphaFoldDB" id="A0AAV4VJA3"/>